<dbReference type="Proteomes" id="UP001078443">
    <property type="component" value="Unassembled WGS sequence"/>
</dbReference>
<feature type="signal peptide" evidence="1">
    <location>
        <begin position="1"/>
        <end position="25"/>
    </location>
</feature>
<evidence type="ECO:0000313" key="4">
    <source>
        <dbReference type="Proteomes" id="UP001078443"/>
    </source>
</evidence>
<evidence type="ECO:0000259" key="2">
    <source>
        <dbReference type="Pfam" id="PF03572"/>
    </source>
</evidence>
<comment type="caution">
    <text evidence="3">The sequence shown here is derived from an EMBL/GenBank/DDBJ whole genome shotgun (WGS) entry which is preliminary data.</text>
</comment>
<evidence type="ECO:0000256" key="1">
    <source>
        <dbReference type="SAM" id="SignalP"/>
    </source>
</evidence>
<evidence type="ECO:0000313" key="3">
    <source>
        <dbReference type="EMBL" id="MCY6484707.1"/>
    </source>
</evidence>
<dbReference type="SUPFAM" id="SSF52096">
    <property type="entry name" value="ClpP/crotonase"/>
    <property type="match status" value="1"/>
</dbReference>
<dbReference type="RefSeq" id="WP_268041007.1">
    <property type="nucleotide sequence ID" value="NZ_JAPQER010000003.1"/>
</dbReference>
<protein>
    <submittedName>
        <fullName evidence="3">S41 family peptidase</fullName>
    </submittedName>
</protein>
<feature type="chain" id="PRO_5047255291" evidence="1">
    <location>
        <begin position="26"/>
        <end position="473"/>
    </location>
</feature>
<proteinExistence type="predicted"/>
<gene>
    <name evidence="3" type="ORF">OW763_10175</name>
</gene>
<dbReference type="Pfam" id="PF03572">
    <property type="entry name" value="Peptidase_S41"/>
    <property type="match status" value="1"/>
</dbReference>
<keyword evidence="4" id="KW-1185">Reference proteome</keyword>
<feature type="domain" description="Tail specific protease" evidence="2">
    <location>
        <begin position="245"/>
        <end position="450"/>
    </location>
</feature>
<dbReference type="Gene3D" id="3.90.226.10">
    <property type="entry name" value="2-enoyl-CoA Hydratase, Chain A, domain 1"/>
    <property type="match status" value="1"/>
</dbReference>
<dbReference type="PANTHER" id="PTHR32060:SF30">
    <property type="entry name" value="CARBOXY-TERMINAL PROCESSING PROTEASE CTPA"/>
    <property type="match status" value="1"/>
</dbReference>
<organism evidence="3 4">
    <name type="scientific">Clostridium aestuarii</name>
    <dbReference type="NCBI Taxonomy" id="338193"/>
    <lineage>
        <taxon>Bacteria</taxon>
        <taxon>Bacillati</taxon>
        <taxon>Bacillota</taxon>
        <taxon>Clostridia</taxon>
        <taxon>Eubacteriales</taxon>
        <taxon>Clostridiaceae</taxon>
        <taxon>Clostridium</taxon>
    </lineage>
</organism>
<accession>A0ABT4D0T2</accession>
<keyword evidence="1" id="KW-0732">Signal</keyword>
<dbReference type="EMBL" id="JAPQER010000003">
    <property type="protein sequence ID" value="MCY6484707.1"/>
    <property type="molecule type" value="Genomic_DNA"/>
</dbReference>
<dbReference type="InterPro" id="IPR029045">
    <property type="entry name" value="ClpP/crotonase-like_dom_sf"/>
</dbReference>
<name>A0ABT4D0T2_9CLOT</name>
<dbReference type="InterPro" id="IPR005151">
    <property type="entry name" value="Tail-specific_protease"/>
</dbReference>
<dbReference type="PANTHER" id="PTHR32060">
    <property type="entry name" value="TAIL-SPECIFIC PROTEASE"/>
    <property type="match status" value="1"/>
</dbReference>
<reference evidence="3" key="1">
    <citation type="submission" date="2022-12" db="EMBL/GenBank/DDBJ databases">
        <authorList>
            <person name="Wang J."/>
        </authorList>
    </citation>
    <scope>NUCLEOTIDE SEQUENCE</scope>
    <source>
        <strain evidence="3">HY-45-18</strain>
    </source>
</reference>
<sequence>MRKLLKVFLSAFLIFNQCFFGAAYATENVEKEPVYSKQQIKEDVEFMMNTMENVHPNLYFAASKEEMKKEIDKELNSIDKPLTGIEVYRKFAPIVSELQDGHTWLATPQDYMKKIYSSDKMLFIGLKIRDGKMYIKDTFKKEYDKYKDWELISINGKQTSKIYNQISKYISCPVKAFKEAAMIRRFTDYYHTDNELKSEYSLKIRKDGKEEIIKLKGMNMEQIEKINTKKEGYQDYSYKKLNDNTGLITFNVFRDFDKFKKFLDETFKKINKDHISNLIIDLRNNGGGNSRLGDLLIEYIYDGKYKQADRMDVKVSNKIIEYYKGNWKKQGMSEKEIKESIKYYTKHLGKVYTSRGPASRHFTDKPKFKGESYFLIGRYTFSSAVMLASTVKDYKIGYLIGEETGGLPTEYGDIYWFKLPNTGLATAVSHKYFVRPNGLDTKRGVIPDYSINDLGNKDALDIALEIIKNKSYK</sequence>